<dbReference type="Proteomes" id="UP000887576">
    <property type="component" value="Unplaced"/>
</dbReference>
<name>A0AC34RDF3_9BILA</name>
<reference evidence="2" key="1">
    <citation type="submission" date="2022-11" db="UniProtKB">
        <authorList>
            <consortium name="WormBaseParasite"/>
        </authorList>
    </citation>
    <scope>IDENTIFICATION</scope>
</reference>
<protein>
    <submittedName>
        <fullName evidence="2">Peptidase S1 domain-containing protein</fullName>
    </submittedName>
</protein>
<organism evidence="1 2">
    <name type="scientific">Panagrolaimus sp. JU765</name>
    <dbReference type="NCBI Taxonomy" id="591449"/>
    <lineage>
        <taxon>Eukaryota</taxon>
        <taxon>Metazoa</taxon>
        <taxon>Ecdysozoa</taxon>
        <taxon>Nematoda</taxon>
        <taxon>Chromadorea</taxon>
        <taxon>Rhabditida</taxon>
        <taxon>Tylenchina</taxon>
        <taxon>Panagrolaimomorpha</taxon>
        <taxon>Panagrolaimoidea</taxon>
        <taxon>Panagrolaimidae</taxon>
        <taxon>Panagrolaimus</taxon>
    </lineage>
</organism>
<evidence type="ECO:0000313" key="1">
    <source>
        <dbReference type="Proteomes" id="UP000887576"/>
    </source>
</evidence>
<proteinExistence type="predicted"/>
<accession>A0AC34RDF3</accession>
<sequence length="504" mass="56370">MFGKEIWASLLLLSLLAISTAEDRIYNGKAVPTDDLLNVVQLKIFYRDPEREYKCTGTIISEHHILTVAHCLHNGADKPHFVLVFTRDENKSVFFSRHWKIHPYYSSINHDNDIAIITVEETMKIPPVLLAANHTQPKSGLLRVAAYDKDVFVDTYAYGFSQKNGQCHDFYPNVKGICMLYLNAGTLQGDSGGPSFALGKDDKYYQVAIDLHVGFPYAYDRFAGFTSLSNDVSDYCPWIEETTGGEVKCQTFKPTAIEIENGKAVPSIDLPYVVKLWMIYSPDKAGWCTGTIISKHHVLTAAHCLRDGIVAVKMQNRVNSQLFDATHWTIHPGYPGGYHDHDLAIITVENPMKIRPVLLAANYTHKKDDWLRIAGYGNTKYEFKNGSAVHSEPANNLMETYMHGVDLADPEMAKWRARYPNVNGIYLYHKTGALQGDSGGPSFALGKDGKYYQVGVTSLCDATKDNLMIAVVTDVSHYCPWIEETTGGSVKCQTFDSTPIKPLF</sequence>
<dbReference type="WBParaSite" id="JU765_v2.g5745.t1">
    <property type="protein sequence ID" value="JU765_v2.g5745.t1"/>
    <property type="gene ID" value="JU765_v2.g5745"/>
</dbReference>
<evidence type="ECO:0000313" key="2">
    <source>
        <dbReference type="WBParaSite" id="JU765_v2.g5745.t1"/>
    </source>
</evidence>